<name>A0A9D6V4P2_9BACT</name>
<dbReference type="CDD" id="cd10941">
    <property type="entry name" value="CE4_PuuE_HpPgdA_like_2"/>
    <property type="match status" value="1"/>
</dbReference>
<dbReference type="GO" id="GO:0016810">
    <property type="term" value="F:hydrolase activity, acting on carbon-nitrogen (but not peptide) bonds"/>
    <property type="evidence" value="ECO:0007669"/>
    <property type="project" value="InterPro"/>
</dbReference>
<dbReference type="Pfam" id="PF01522">
    <property type="entry name" value="Polysacc_deac_1"/>
    <property type="match status" value="1"/>
</dbReference>
<evidence type="ECO:0000259" key="1">
    <source>
        <dbReference type="PROSITE" id="PS51677"/>
    </source>
</evidence>
<dbReference type="Gene3D" id="3.20.20.370">
    <property type="entry name" value="Glycoside hydrolase/deacetylase"/>
    <property type="match status" value="1"/>
</dbReference>
<dbReference type="AlphaFoldDB" id="A0A9D6V4P2"/>
<dbReference type="PROSITE" id="PS51677">
    <property type="entry name" value="NODB"/>
    <property type="match status" value="1"/>
</dbReference>
<dbReference type="InterPro" id="IPR011330">
    <property type="entry name" value="Glyco_hydro/deAcase_b/a-brl"/>
</dbReference>
<sequence>MNSILDGQQQAVEADPGLNILSVDLECWEQLVHRKLTNQLIPCSESLVRSTSFLLNLFREKDVRATFFVVGYVAEAFPELIRRINLEGHEIASHGYSHLTIDMLSPERFREEIRRSSSVLRSLTGDSVKGFRAPEFSLGPGTHWAMEILAQEGIEYDSSVVPCSGRKHGVAGFSRGSVRLTAGPYSILEVPPSTITVLGRNRLAAGGSYFRLLPYFLIKRIVRRVNRDGFPFVMYCHPYEFSSERLGLQDDVKSRSRLAATALEFKYNLFRKTMRYKLSRLLDEFRFAPFREVLAHALRK</sequence>
<protein>
    <submittedName>
        <fullName evidence="2">Polysaccharide deacetylase family protein</fullName>
    </submittedName>
</protein>
<dbReference type="GO" id="GO:0005975">
    <property type="term" value="P:carbohydrate metabolic process"/>
    <property type="evidence" value="ECO:0007669"/>
    <property type="project" value="InterPro"/>
</dbReference>
<evidence type="ECO:0000313" key="2">
    <source>
        <dbReference type="EMBL" id="MBI5251479.1"/>
    </source>
</evidence>
<feature type="domain" description="NodB homology" evidence="1">
    <location>
        <begin position="35"/>
        <end position="134"/>
    </location>
</feature>
<dbReference type="Proteomes" id="UP000807825">
    <property type="component" value="Unassembled WGS sequence"/>
</dbReference>
<dbReference type="EMBL" id="JACRDE010000485">
    <property type="protein sequence ID" value="MBI5251479.1"/>
    <property type="molecule type" value="Genomic_DNA"/>
</dbReference>
<accession>A0A9D6V4P2</accession>
<dbReference type="SUPFAM" id="SSF88713">
    <property type="entry name" value="Glycoside hydrolase/deacetylase"/>
    <property type="match status" value="1"/>
</dbReference>
<comment type="caution">
    <text evidence="2">The sequence shown here is derived from an EMBL/GenBank/DDBJ whole genome shotgun (WGS) entry which is preliminary data.</text>
</comment>
<evidence type="ECO:0000313" key="3">
    <source>
        <dbReference type="Proteomes" id="UP000807825"/>
    </source>
</evidence>
<dbReference type="PANTHER" id="PTHR47561">
    <property type="entry name" value="POLYSACCHARIDE DEACETYLASE FAMILY PROTEIN (AFU_ORTHOLOGUE AFUA_6G05030)"/>
    <property type="match status" value="1"/>
</dbReference>
<dbReference type="PANTHER" id="PTHR47561:SF1">
    <property type="entry name" value="POLYSACCHARIDE DEACETYLASE FAMILY PROTEIN (AFU_ORTHOLOGUE AFUA_6G05030)"/>
    <property type="match status" value="1"/>
</dbReference>
<proteinExistence type="predicted"/>
<reference evidence="2" key="1">
    <citation type="submission" date="2020-07" db="EMBL/GenBank/DDBJ databases">
        <title>Huge and variable diversity of episymbiotic CPR bacteria and DPANN archaea in groundwater ecosystems.</title>
        <authorList>
            <person name="He C.Y."/>
            <person name="Keren R."/>
            <person name="Whittaker M."/>
            <person name="Farag I.F."/>
            <person name="Doudna J."/>
            <person name="Cate J.H.D."/>
            <person name="Banfield J.F."/>
        </authorList>
    </citation>
    <scope>NUCLEOTIDE SEQUENCE</scope>
    <source>
        <strain evidence="2">NC_groundwater_1664_Pr3_B-0.1um_52_9</strain>
    </source>
</reference>
<organism evidence="2 3">
    <name type="scientific">Desulfomonile tiedjei</name>
    <dbReference type="NCBI Taxonomy" id="2358"/>
    <lineage>
        <taxon>Bacteria</taxon>
        <taxon>Pseudomonadati</taxon>
        <taxon>Thermodesulfobacteriota</taxon>
        <taxon>Desulfomonilia</taxon>
        <taxon>Desulfomonilales</taxon>
        <taxon>Desulfomonilaceae</taxon>
        <taxon>Desulfomonile</taxon>
    </lineage>
</organism>
<dbReference type="InterPro" id="IPR002509">
    <property type="entry name" value="NODB_dom"/>
</dbReference>
<gene>
    <name evidence="2" type="ORF">HY912_18475</name>
</gene>
<dbReference type="InterPro" id="IPR022560">
    <property type="entry name" value="DUF3473"/>
</dbReference>
<dbReference type="InterPro" id="IPR045235">
    <property type="entry name" value="PuuE_HpPgdA-like"/>
</dbReference>
<dbReference type="Pfam" id="PF11959">
    <property type="entry name" value="DUF3473"/>
    <property type="match status" value="1"/>
</dbReference>